<gene>
    <name evidence="4" type="ORF">EDS130_LOCUS20446</name>
</gene>
<protein>
    <submittedName>
        <fullName evidence="4">Uncharacterized protein</fullName>
    </submittedName>
</protein>
<organism evidence="4 5">
    <name type="scientific">Adineta ricciae</name>
    <name type="common">Rotifer</name>
    <dbReference type="NCBI Taxonomy" id="249248"/>
    <lineage>
        <taxon>Eukaryota</taxon>
        <taxon>Metazoa</taxon>
        <taxon>Spiralia</taxon>
        <taxon>Gnathifera</taxon>
        <taxon>Rotifera</taxon>
        <taxon>Eurotatoria</taxon>
        <taxon>Bdelloidea</taxon>
        <taxon>Adinetida</taxon>
        <taxon>Adinetidae</taxon>
        <taxon>Adineta</taxon>
    </lineage>
</organism>
<keyword evidence="2" id="KW-1133">Transmembrane helix</keyword>
<keyword evidence="2" id="KW-0812">Transmembrane</keyword>
<feature type="signal peptide" evidence="3">
    <location>
        <begin position="1"/>
        <end position="16"/>
    </location>
</feature>
<comment type="caution">
    <text evidence="4">The sequence shown here is derived from an EMBL/GenBank/DDBJ whole genome shotgun (WGS) entry which is preliminary data.</text>
</comment>
<keyword evidence="2" id="KW-0472">Membrane</keyword>
<dbReference type="Proteomes" id="UP000663852">
    <property type="component" value="Unassembled WGS sequence"/>
</dbReference>
<dbReference type="EMBL" id="CAJNOJ010000100">
    <property type="protein sequence ID" value="CAF1109788.1"/>
    <property type="molecule type" value="Genomic_DNA"/>
</dbReference>
<proteinExistence type="predicted"/>
<reference evidence="4" key="1">
    <citation type="submission" date="2021-02" db="EMBL/GenBank/DDBJ databases">
        <authorList>
            <person name="Nowell W R."/>
        </authorList>
    </citation>
    <scope>NUCLEOTIDE SEQUENCE</scope>
</reference>
<name>A0A814PRC7_ADIRI</name>
<dbReference type="OrthoDB" id="10595382at2759"/>
<feature type="chain" id="PRO_5033032011" evidence="3">
    <location>
        <begin position="17"/>
        <end position="360"/>
    </location>
</feature>
<accession>A0A814PRC7</accession>
<sequence length="360" mass="40354">MYVLIVILYCVSVIKSYPFDDNPSTSRLTVEKWKQVFSSHWSSLHSEQKLFSISKRAIIQNGSIYIDTGNTVGISNLDLILGLGLGIPLLLISATLVICGCCCHRLKCFKSCLSKMCNYSDDYMKSNRNLVDNSQVPSEFSSGKNAPTNKNVKTSNQRTIINKEYVSTTNSSDGKSIKSAKDTTQREGLKGLSNSNSSNDVRSLHDTDHSSINESKRDKKANDIKEVESTNNEFNEDPDHSLTNESNKNNTTKSYDLRELPLAYDFDHNQNLTTANVKHLRFLEETNQLHSTPDYSEQQIQVDEKSPMVMNMTRTSLFSPPIQGLPTTDVQYTHTTNPGSILVHAYSVQENKRSDSTPLC</sequence>
<dbReference type="AlphaFoldDB" id="A0A814PRC7"/>
<feature type="compositionally biased region" description="Polar residues" evidence="1">
    <location>
        <begin position="134"/>
        <end position="174"/>
    </location>
</feature>
<evidence type="ECO:0000256" key="2">
    <source>
        <dbReference type="SAM" id="Phobius"/>
    </source>
</evidence>
<evidence type="ECO:0000256" key="3">
    <source>
        <dbReference type="SAM" id="SignalP"/>
    </source>
</evidence>
<evidence type="ECO:0000313" key="5">
    <source>
        <dbReference type="Proteomes" id="UP000663852"/>
    </source>
</evidence>
<feature type="transmembrane region" description="Helical" evidence="2">
    <location>
        <begin position="79"/>
        <end position="106"/>
    </location>
</feature>
<feature type="region of interest" description="Disordered" evidence="1">
    <location>
        <begin position="134"/>
        <end position="252"/>
    </location>
</feature>
<keyword evidence="3" id="KW-0732">Signal</keyword>
<feature type="compositionally biased region" description="Basic and acidic residues" evidence="1">
    <location>
        <begin position="202"/>
        <end position="228"/>
    </location>
</feature>
<feature type="compositionally biased region" description="Basic and acidic residues" evidence="1">
    <location>
        <begin position="175"/>
        <end position="189"/>
    </location>
</feature>
<evidence type="ECO:0000313" key="4">
    <source>
        <dbReference type="EMBL" id="CAF1109788.1"/>
    </source>
</evidence>
<feature type="compositionally biased region" description="Low complexity" evidence="1">
    <location>
        <begin position="243"/>
        <end position="252"/>
    </location>
</feature>
<evidence type="ECO:0000256" key="1">
    <source>
        <dbReference type="SAM" id="MobiDB-lite"/>
    </source>
</evidence>